<name>A0A0H3KMR4_BURM1</name>
<keyword evidence="2" id="KW-1185">Reference proteome</keyword>
<evidence type="ECO:0000313" key="1">
    <source>
        <dbReference type="EMBL" id="BAG46520.1"/>
    </source>
</evidence>
<organism evidence="1 2">
    <name type="scientific">Burkholderia multivorans (strain ATCC 17616 / 249)</name>
    <dbReference type="NCBI Taxonomy" id="395019"/>
    <lineage>
        <taxon>Bacteria</taxon>
        <taxon>Pseudomonadati</taxon>
        <taxon>Pseudomonadota</taxon>
        <taxon>Betaproteobacteria</taxon>
        <taxon>Burkholderiales</taxon>
        <taxon>Burkholderiaceae</taxon>
        <taxon>Burkholderia</taxon>
        <taxon>Burkholderia cepacia complex</taxon>
    </lineage>
</organism>
<evidence type="ECO:0000313" key="2">
    <source>
        <dbReference type="Proteomes" id="UP000008815"/>
    </source>
</evidence>
<dbReference type="HOGENOM" id="CLU_155144_1_0_4"/>
<reference evidence="1 2" key="1">
    <citation type="submission" date="2007-04" db="EMBL/GenBank/DDBJ databases">
        <title>Complete genome sequence of Burkholderia multivorans ATCC 17616.</title>
        <authorList>
            <person name="Ohtsubo Y."/>
            <person name="Yamashita A."/>
            <person name="Kurokawa K."/>
            <person name="Takami H."/>
            <person name="Yuhara S."/>
            <person name="Nishiyama E."/>
            <person name="Endo R."/>
            <person name="Miyazaki R."/>
            <person name="Ono A."/>
            <person name="Yano K."/>
            <person name="Ito M."/>
            <person name="Sota M."/>
            <person name="Yuji N."/>
            <person name="Hattori M."/>
            <person name="Tsuda M."/>
        </authorList>
    </citation>
    <scope>NUCLEOTIDE SEQUENCE [LARGE SCALE GENOMIC DNA]</scope>
    <source>
        <strain evidence="2">ATCC 17616 / 249</strain>
    </source>
</reference>
<gene>
    <name evidence="1" type="ordered locus">BMULJ_04670</name>
</gene>
<proteinExistence type="predicted"/>
<dbReference type="RefSeq" id="WP_012216685.1">
    <property type="nucleotide sequence ID" value="NC_010086.1"/>
</dbReference>
<dbReference type="eggNOG" id="ENOG5030XC9">
    <property type="taxonomic scope" value="Bacteria"/>
</dbReference>
<sequence length="58" mass="6236">MSFKFNLNDAVTIAASGETGTVIGRAEYSNAENGYLIRYKAGDGRATESWWSESALAS</sequence>
<protein>
    <submittedName>
        <fullName evidence="1">Bacteriophage protein</fullName>
    </submittedName>
</protein>
<dbReference type="KEGG" id="bmu:Bmul_3843"/>
<dbReference type="AlphaFoldDB" id="A0A0H3KMR4"/>
<dbReference type="KEGG" id="bmj:BMULJ_04670"/>
<accession>A0A0H3KMR4</accession>
<dbReference type="EMBL" id="AP009386">
    <property type="protein sequence ID" value="BAG46520.1"/>
    <property type="molecule type" value="Genomic_DNA"/>
</dbReference>
<dbReference type="STRING" id="395019.BMULJ_04670"/>
<dbReference type="Proteomes" id="UP000008815">
    <property type="component" value="Chromosome 2"/>
</dbReference>